<keyword evidence="2" id="KW-0472">Membrane</keyword>
<protein>
    <submittedName>
        <fullName evidence="3">Uncharacterized protein</fullName>
    </submittedName>
</protein>
<organism evidence="3 4">
    <name type="scientific">Rothia koreensis</name>
    <dbReference type="NCBI Taxonomy" id="592378"/>
    <lineage>
        <taxon>Bacteria</taxon>
        <taxon>Bacillati</taxon>
        <taxon>Actinomycetota</taxon>
        <taxon>Actinomycetes</taxon>
        <taxon>Micrococcales</taxon>
        <taxon>Micrococcaceae</taxon>
        <taxon>Rothia</taxon>
    </lineage>
</organism>
<dbReference type="EMBL" id="WOGT01000001">
    <property type="protein sequence ID" value="MUN54248.1"/>
    <property type="molecule type" value="Genomic_DNA"/>
</dbReference>
<name>A0A7K1LGI8_9MICC</name>
<feature type="transmembrane region" description="Helical" evidence="2">
    <location>
        <begin position="214"/>
        <end position="235"/>
    </location>
</feature>
<comment type="caution">
    <text evidence="3">The sequence shown here is derived from an EMBL/GenBank/DDBJ whole genome shotgun (WGS) entry which is preliminary data.</text>
</comment>
<dbReference type="Proteomes" id="UP000462152">
    <property type="component" value="Unassembled WGS sequence"/>
</dbReference>
<evidence type="ECO:0000313" key="3">
    <source>
        <dbReference type="EMBL" id="MUN54248.1"/>
    </source>
</evidence>
<keyword evidence="2" id="KW-0812">Transmembrane</keyword>
<evidence type="ECO:0000313" key="4">
    <source>
        <dbReference type="Proteomes" id="UP000462152"/>
    </source>
</evidence>
<dbReference type="OrthoDB" id="4963201at2"/>
<reference evidence="3 4" key="1">
    <citation type="submission" date="2019-12" db="EMBL/GenBank/DDBJ databases">
        <authorList>
            <person name="Li J."/>
            <person name="Shi Y."/>
            <person name="Xu G."/>
            <person name="Xiao D."/>
            <person name="Ran X."/>
        </authorList>
    </citation>
    <scope>NUCLEOTIDE SEQUENCE [LARGE SCALE GENOMIC DNA]</scope>
    <source>
        <strain evidence="3 4">JCM 15915</strain>
    </source>
</reference>
<keyword evidence="2" id="KW-1133">Transmembrane helix</keyword>
<dbReference type="RefSeq" id="WP_156265288.1">
    <property type="nucleotide sequence ID" value="NZ_NOIQ01000001.1"/>
</dbReference>
<gene>
    <name evidence="3" type="ORF">GMA10_03290</name>
</gene>
<dbReference type="AlphaFoldDB" id="A0A7K1LGI8"/>
<sequence length="236" mass="24520">MVPVQEPAPDVLEIQKRFQALSDTLEEQGEFIELGERAEFDAFIANDASAVKFQEEDVLNAVQRHILGESGTVADTPALSINPAHLSGFSSTDVKRDYDEHVLGPVTMGVPVVLGPASTEASDNVLSGELPVQEAPSTSSSTQSTSHATAGEAAAVAPEPSPTTEATRPGSAPANQDSGPDPETANAKPVRAVDAHGLDLSGMDRKAPKSGGRIALITLLLLLLVAAIVLGIIFLL</sequence>
<evidence type="ECO:0000256" key="2">
    <source>
        <dbReference type="SAM" id="Phobius"/>
    </source>
</evidence>
<keyword evidence="4" id="KW-1185">Reference proteome</keyword>
<accession>A0A7K1LGI8</accession>
<evidence type="ECO:0000256" key="1">
    <source>
        <dbReference type="SAM" id="MobiDB-lite"/>
    </source>
</evidence>
<feature type="region of interest" description="Disordered" evidence="1">
    <location>
        <begin position="132"/>
        <end position="187"/>
    </location>
</feature>
<feature type="compositionally biased region" description="Low complexity" evidence="1">
    <location>
        <begin position="137"/>
        <end position="167"/>
    </location>
</feature>
<proteinExistence type="predicted"/>